<dbReference type="InterPro" id="IPR000242">
    <property type="entry name" value="PTP_cat"/>
</dbReference>
<dbReference type="SMART" id="SM00404">
    <property type="entry name" value="PTPc_motif"/>
    <property type="match status" value="1"/>
</dbReference>
<evidence type="ECO:0000313" key="8">
    <source>
        <dbReference type="Proteomes" id="UP001652622"/>
    </source>
</evidence>
<dbReference type="RefSeq" id="XP_060545703.1">
    <property type="nucleotide sequence ID" value="XM_060689720.1"/>
</dbReference>
<evidence type="ECO:0000259" key="6">
    <source>
        <dbReference type="PROSITE" id="PS50055"/>
    </source>
</evidence>
<proteinExistence type="inferred from homology"/>
<dbReference type="PROSITE" id="PS00383">
    <property type="entry name" value="TYR_PHOSPHATASE_1"/>
    <property type="match status" value="1"/>
</dbReference>
<dbReference type="PROSITE" id="PS50056">
    <property type="entry name" value="TYR_PHOSPHATASE_2"/>
    <property type="match status" value="1"/>
</dbReference>
<evidence type="ECO:0000256" key="5">
    <source>
        <dbReference type="SAM" id="MobiDB-lite"/>
    </source>
</evidence>
<evidence type="ECO:0000256" key="3">
    <source>
        <dbReference type="ARBA" id="ARBA00022912"/>
    </source>
</evidence>
<dbReference type="SMART" id="SM00194">
    <property type="entry name" value="PTPc"/>
    <property type="match status" value="1"/>
</dbReference>
<dbReference type="InterPro" id="IPR029021">
    <property type="entry name" value="Prot-tyrosine_phosphatase-like"/>
</dbReference>
<dbReference type="InterPro" id="IPR000387">
    <property type="entry name" value="Tyr_Pase_dom"/>
</dbReference>
<comment type="similarity">
    <text evidence="4">Belongs to the protein-tyrosine phosphatase family. Non-receptor class 4 subfamily.</text>
</comment>
<protein>
    <recommendedName>
        <fullName evidence="1">protein-tyrosine-phosphatase</fullName>
        <ecNumber evidence="1">3.1.3.48</ecNumber>
    </recommendedName>
</protein>
<gene>
    <name evidence="9" type="primary">PTPN22</name>
</gene>
<dbReference type="GeneID" id="117664278"/>
<sequence>MDQREIIMKNLKRIRNRNLNKEEFTSEYLKLKRQSATYRAEKIYPTTVSERPENSSKNRYKDILPYDHTRVKLSFITSDKDSDYINANFIKGVYEPRTYIATQGPLSTTVVDFWRMIWEYKILIIVMACMEFEMGKKKCERYWVDVDESPLQLGPFFIICEAEEKRQDYVIRKLKVKVNDSEIRSVYHFHYKNWPDHDVPSSINSIFKFINEMHCYQANHDVPICVHCSAGCGRTGVICAIDYTWTLLRDSILPMNFSIFNMIQEMRTQRPLVVQTQGQYKLVYDAVIELFQRQIEAFASHSDPVVIETGINRPVANIPQDPNREKSCIKQSNSSVQEHQDKSRCPNCATQSLNILDRNRDGASLVRPALSVGALNPTAGRNTGWDSWLAKQPLHKHRSLDFSYCFSVDRLLTVEMDDKTGKGLDTKVHPIQTESTPFQSVSQKTLQPLTKMDSESGQCGGFQLDSNLSKKLTNNAPHYKRKDLCHKECIWSSEDYIDSSEDYIDSSEDYIESSEDCIGSSEDPYFYTLSSEELCVPAYPALNSLRTVPSPSAVAFTGQALESSEASYPLFNPPAQDTRPLDTVCHSSPQHDEDIPPPLPERTPESFIVLGEENELQQSDKPLLAVSDHQLPSKNNKSKISTEWSSLSQLRFSDDSVRLRPNKSGKLQRPRSEFHWNRSSSPPTPPLPERTPESFLLADEDSCPSVTNNAVNLGNLQIKSAKETTKEAGNFRRSKSLKILRNVKNCIWNPSSLVNAPEHNQSNHHSSILSFGFANRFSKPKGPRNPPSNWNI</sequence>
<keyword evidence="8" id="KW-1185">Reference proteome</keyword>
<evidence type="ECO:0000256" key="2">
    <source>
        <dbReference type="ARBA" id="ARBA00022801"/>
    </source>
</evidence>
<keyword evidence="3" id="KW-0904">Protein phosphatase</keyword>
<dbReference type="InterPro" id="IPR047170">
    <property type="entry name" value="PTN12/18/22"/>
</dbReference>
<evidence type="ECO:0000256" key="1">
    <source>
        <dbReference type="ARBA" id="ARBA00013064"/>
    </source>
</evidence>
<organism evidence="8 9">
    <name type="scientific">Pantherophis guttatus</name>
    <name type="common">Corn snake</name>
    <name type="synonym">Elaphe guttata</name>
    <dbReference type="NCBI Taxonomy" id="94885"/>
    <lineage>
        <taxon>Eukaryota</taxon>
        <taxon>Metazoa</taxon>
        <taxon>Chordata</taxon>
        <taxon>Craniata</taxon>
        <taxon>Vertebrata</taxon>
        <taxon>Euteleostomi</taxon>
        <taxon>Lepidosauria</taxon>
        <taxon>Squamata</taxon>
        <taxon>Bifurcata</taxon>
        <taxon>Unidentata</taxon>
        <taxon>Episquamata</taxon>
        <taxon>Toxicofera</taxon>
        <taxon>Serpentes</taxon>
        <taxon>Colubroidea</taxon>
        <taxon>Colubridae</taxon>
        <taxon>Colubrinae</taxon>
        <taxon>Pantherophis</taxon>
    </lineage>
</organism>
<feature type="compositionally biased region" description="Basic residues" evidence="5">
    <location>
        <begin position="660"/>
        <end position="669"/>
    </location>
</feature>
<feature type="region of interest" description="Disordered" evidence="5">
    <location>
        <begin position="656"/>
        <end position="692"/>
    </location>
</feature>
<keyword evidence="2" id="KW-0378">Hydrolase</keyword>
<dbReference type="EC" id="3.1.3.48" evidence="1"/>
<evidence type="ECO:0000256" key="4">
    <source>
        <dbReference type="ARBA" id="ARBA00034734"/>
    </source>
</evidence>
<name>A0ABM3ZBF4_PANGU</name>
<feature type="domain" description="Tyrosine-protein phosphatase" evidence="6">
    <location>
        <begin position="24"/>
        <end position="290"/>
    </location>
</feature>
<feature type="domain" description="Tyrosine specific protein phosphatases" evidence="7">
    <location>
        <begin position="204"/>
        <end position="281"/>
    </location>
</feature>
<dbReference type="InterPro" id="IPR003595">
    <property type="entry name" value="Tyr_Pase_cat"/>
</dbReference>
<dbReference type="PANTHER" id="PTHR45983">
    <property type="entry name" value="TYROSINE PHOSPHATSE N18, PUTATIVE-RELATED"/>
    <property type="match status" value="1"/>
</dbReference>
<dbReference type="PANTHER" id="PTHR45983:SF1">
    <property type="entry name" value="TYROSINE-PROTEIN PHOSPHATASE NON-RECEPTOR TYPE 22"/>
    <property type="match status" value="1"/>
</dbReference>
<dbReference type="Proteomes" id="UP001652622">
    <property type="component" value="Unplaced"/>
</dbReference>
<dbReference type="Gene3D" id="3.90.190.10">
    <property type="entry name" value="Protein tyrosine phosphatase superfamily"/>
    <property type="match status" value="1"/>
</dbReference>
<dbReference type="Pfam" id="PF00102">
    <property type="entry name" value="Y_phosphatase"/>
    <property type="match status" value="1"/>
</dbReference>
<evidence type="ECO:0000259" key="7">
    <source>
        <dbReference type="PROSITE" id="PS50056"/>
    </source>
</evidence>
<dbReference type="InterPro" id="IPR016130">
    <property type="entry name" value="Tyr_Pase_AS"/>
</dbReference>
<accession>A0ABM3ZBF4</accession>
<reference evidence="9" key="1">
    <citation type="submission" date="2025-08" db="UniProtKB">
        <authorList>
            <consortium name="RefSeq"/>
        </authorList>
    </citation>
    <scope>IDENTIFICATION</scope>
    <source>
        <tissue evidence="9">Blood</tissue>
    </source>
</reference>
<evidence type="ECO:0000313" key="9">
    <source>
        <dbReference type="RefSeq" id="XP_060545703.1"/>
    </source>
</evidence>
<feature type="region of interest" description="Disordered" evidence="5">
    <location>
        <begin position="572"/>
        <end position="600"/>
    </location>
</feature>
<dbReference type="PROSITE" id="PS50055">
    <property type="entry name" value="TYR_PHOSPHATASE_PTP"/>
    <property type="match status" value="1"/>
</dbReference>
<dbReference type="PRINTS" id="PR00700">
    <property type="entry name" value="PRTYPHPHTASE"/>
</dbReference>
<dbReference type="SUPFAM" id="SSF52799">
    <property type="entry name" value="(Phosphotyrosine protein) phosphatases II"/>
    <property type="match status" value="1"/>
</dbReference>